<dbReference type="PANTHER" id="PTHR30024">
    <property type="entry name" value="ALIPHATIC SULFONATES-BINDING PROTEIN-RELATED"/>
    <property type="match status" value="1"/>
</dbReference>
<dbReference type="Pfam" id="PF13379">
    <property type="entry name" value="NMT1_2"/>
    <property type="match status" value="1"/>
</dbReference>
<evidence type="ECO:0000256" key="1">
    <source>
        <dbReference type="ARBA" id="ARBA00004418"/>
    </source>
</evidence>
<dbReference type="PANTHER" id="PTHR30024:SF47">
    <property type="entry name" value="TAURINE-BINDING PERIPLASMIC PROTEIN"/>
    <property type="match status" value="1"/>
</dbReference>
<comment type="subcellular location">
    <subcellularLocation>
        <location evidence="1">Periplasm</location>
    </subcellularLocation>
</comment>
<name>A0A3S9SX06_9FIRM</name>
<dbReference type="GO" id="GO:0042597">
    <property type="term" value="C:periplasmic space"/>
    <property type="evidence" value="ECO:0007669"/>
    <property type="project" value="UniProtKB-SubCell"/>
</dbReference>
<dbReference type="SUPFAM" id="SSF53850">
    <property type="entry name" value="Periplasmic binding protein-like II"/>
    <property type="match status" value="1"/>
</dbReference>
<dbReference type="Gene3D" id="3.40.190.10">
    <property type="entry name" value="Periplasmic binding protein-like II"/>
    <property type="match status" value="2"/>
</dbReference>
<gene>
    <name evidence="4" type="ORF">BBF96_04955</name>
</gene>
<comment type="similarity">
    <text evidence="2">Belongs to the bacterial solute-binding protein SsuA/TauA family.</text>
</comment>
<evidence type="ECO:0000313" key="5">
    <source>
        <dbReference type="Proteomes" id="UP000267250"/>
    </source>
</evidence>
<dbReference type="AlphaFoldDB" id="A0A3S9SX06"/>
<evidence type="ECO:0008006" key="6">
    <source>
        <dbReference type="Google" id="ProtNLM"/>
    </source>
</evidence>
<dbReference type="KEGG" id="aft:BBF96_04955"/>
<protein>
    <recommendedName>
        <fullName evidence="6">SsuA/THI5-like domain-containing protein</fullName>
    </recommendedName>
</protein>
<proteinExistence type="inferred from homology"/>
<dbReference type="RefSeq" id="WP_127016132.1">
    <property type="nucleotide sequence ID" value="NZ_CP016379.1"/>
</dbReference>
<evidence type="ECO:0000256" key="3">
    <source>
        <dbReference type="ARBA" id="ARBA00022729"/>
    </source>
</evidence>
<keyword evidence="3" id="KW-0732">Signal</keyword>
<sequence length="330" mass="37226">MNRLFVFTLTILLLFMTGAAYAEELIKVRLCEVVHSIFYVPQYIAFNLGYFEDEKLNVELSTAWGGDKAATALITNACDIALIGPETTIYIYKQGAENYLVNFAQLTNRAGSFLLARKPMPDFTWEDVRGKVIVGNRPGGAPQMVLEWVLKRHGIIPQKDVKIITNLDFTANAGAFSGGLGDFVQLFEPSASRLESEKVGYVVASLGASADPVPYTVYIARKKYIEENPEIIQKFTNAIYRAQKWVYSHSIDEITNTIQSFFPDTDPELLYSVVKRYLEQDTWAHNPILTKEVFDHWQDIVIEAGVLDEKAPYEVLVNTIFAKKAVEMIQ</sequence>
<dbReference type="OrthoDB" id="9802202at2"/>
<evidence type="ECO:0000256" key="2">
    <source>
        <dbReference type="ARBA" id="ARBA00010742"/>
    </source>
</evidence>
<reference evidence="4 5" key="1">
    <citation type="submission" date="2016-07" db="EMBL/GenBank/DDBJ databases">
        <title>Genome and transcriptome analysis of iron-reducing fermentative bacteria Anoxybacter fermentans.</title>
        <authorList>
            <person name="Zeng X."/>
            <person name="Shao Z."/>
        </authorList>
    </citation>
    <scope>NUCLEOTIDE SEQUENCE [LARGE SCALE GENOMIC DNA]</scope>
    <source>
        <strain evidence="4 5">DY22613</strain>
    </source>
</reference>
<accession>A0A3S9SX06</accession>
<keyword evidence="5" id="KW-1185">Reference proteome</keyword>
<dbReference type="Proteomes" id="UP000267250">
    <property type="component" value="Chromosome"/>
</dbReference>
<organism evidence="4 5">
    <name type="scientific">Anoxybacter fermentans</name>
    <dbReference type="NCBI Taxonomy" id="1323375"/>
    <lineage>
        <taxon>Bacteria</taxon>
        <taxon>Bacillati</taxon>
        <taxon>Bacillota</taxon>
        <taxon>Clostridia</taxon>
        <taxon>Halanaerobiales</taxon>
        <taxon>Anoxybacter</taxon>
    </lineage>
</organism>
<dbReference type="EMBL" id="CP016379">
    <property type="protein sequence ID" value="AZR72798.1"/>
    <property type="molecule type" value="Genomic_DNA"/>
</dbReference>
<evidence type="ECO:0000313" key="4">
    <source>
        <dbReference type="EMBL" id="AZR72798.1"/>
    </source>
</evidence>